<sequence length="69" mass="7836">MQLIPTPTPKILSADELKERQKLMAQLFVSGNSVGMSSREVIGLRSMQQEYRGELGHKQGRKLYKSMLD</sequence>
<dbReference type="Proteomes" id="UP000736787">
    <property type="component" value="Unassembled WGS sequence"/>
</dbReference>
<organism evidence="6 7">
    <name type="scientific">Phytophthora cactorum</name>
    <dbReference type="NCBI Taxonomy" id="29920"/>
    <lineage>
        <taxon>Eukaryota</taxon>
        <taxon>Sar</taxon>
        <taxon>Stramenopiles</taxon>
        <taxon>Oomycota</taxon>
        <taxon>Peronosporomycetes</taxon>
        <taxon>Peronosporales</taxon>
        <taxon>Peronosporaceae</taxon>
        <taxon>Phytophthora</taxon>
    </lineage>
</organism>
<dbReference type="EMBL" id="RCMI01000310">
    <property type="protein sequence ID" value="KAG2918320.1"/>
    <property type="molecule type" value="Genomic_DNA"/>
</dbReference>
<dbReference type="EMBL" id="RCMG01000695">
    <property type="protein sequence ID" value="KAG2850328.1"/>
    <property type="molecule type" value="Genomic_DNA"/>
</dbReference>
<dbReference type="EMBL" id="RCML01000901">
    <property type="protein sequence ID" value="KAG2967868.1"/>
    <property type="molecule type" value="Genomic_DNA"/>
</dbReference>
<evidence type="ECO:0000313" key="5">
    <source>
        <dbReference type="EMBL" id="KAG3210266.1"/>
    </source>
</evidence>
<dbReference type="Proteomes" id="UP000697107">
    <property type="component" value="Unassembled WGS sequence"/>
</dbReference>
<reference evidence="1" key="2">
    <citation type="submission" date="2018-10" db="EMBL/GenBank/DDBJ databases">
        <title>Effector identification in a new, highly contiguous assembly of the strawberry crown rot pathogen Phytophthora cactorum.</title>
        <authorList>
            <person name="Armitage A.D."/>
            <person name="Nellist C.F."/>
            <person name="Bates H."/>
            <person name="Vickerstaff R.J."/>
            <person name="Harrison R.J."/>
        </authorList>
    </citation>
    <scope>NUCLEOTIDE SEQUENCE</scope>
    <source>
        <strain evidence="1">15-7</strain>
        <strain evidence="3">4032</strain>
        <strain evidence="2">4040</strain>
        <strain evidence="4">P415</strain>
        <strain evidence="5">P421</strain>
    </source>
</reference>
<name>A0A329RNC3_9STRA</name>
<evidence type="ECO:0000313" key="3">
    <source>
        <dbReference type="EMBL" id="KAG2918320.1"/>
    </source>
</evidence>
<proteinExistence type="predicted"/>
<dbReference type="Proteomes" id="UP000735874">
    <property type="component" value="Unassembled WGS sequence"/>
</dbReference>
<dbReference type="Proteomes" id="UP000251314">
    <property type="component" value="Unassembled WGS sequence"/>
</dbReference>
<gene>
    <name evidence="6" type="ORF">PC110_g17366</name>
    <name evidence="1" type="ORF">PC113_g16882</name>
    <name evidence="3" type="ORF">PC115_g10475</name>
    <name evidence="2" type="ORF">PC117_g17964</name>
    <name evidence="4" type="ORF">PC118_g18343</name>
    <name evidence="5" type="ORF">PC129_g18731</name>
</gene>
<dbReference type="EMBL" id="MJFZ01000671">
    <property type="protein sequence ID" value="RAW26225.1"/>
    <property type="molecule type" value="Genomic_DNA"/>
</dbReference>
<protein>
    <submittedName>
        <fullName evidence="6">Uncharacterized protein</fullName>
    </submittedName>
</protein>
<dbReference type="VEuPathDB" id="FungiDB:PC110_g17366"/>
<dbReference type="Proteomes" id="UP000774804">
    <property type="component" value="Unassembled WGS sequence"/>
</dbReference>
<evidence type="ECO:0000313" key="1">
    <source>
        <dbReference type="EMBL" id="KAG2850328.1"/>
    </source>
</evidence>
<evidence type="ECO:0000313" key="7">
    <source>
        <dbReference type="Proteomes" id="UP000251314"/>
    </source>
</evidence>
<dbReference type="AlphaFoldDB" id="A0A329RNC3"/>
<keyword evidence="7" id="KW-1185">Reference proteome</keyword>
<evidence type="ECO:0000313" key="6">
    <source>
        <dbReference type="EMBL" id="RAW26225.1"/>
    </source>
</evidence>
<comment type="caution">
    <text evidence="6">The sequence shown here is derived from an EMBL/GenBank/DDBJ whole genome shotgun (WGS) entry which is preliminary data.</text>
</comment>
<accession>A0A329RNC3</accession>
<reference evidence="6 7" key="1">
    <citation type="submission" date="2018-01" db="EMBL/GenBank/DDBJ databases">
        <title>Draft genome of the strawberry crown rot pathogen Phytophthora cactorum.</title>
        <authorList>
            <person name="Armitage A.D."/>
            <person name="Lysoe E."/>
            <person name="Nellist C.F."/>
            <person name="Harrison R.J."/>
            <person name="Brurberg M.B."/>
        </authorList>
    </citation>
    <scope>NUCLEOTIDE SEQUENCE [LARGE SCALE GENOMIC DNA]</scope>
    <source>
        <strain evidence="6 7">10300</strain>
    </source>
</reference>
<dbReference type="EMBL" id="RCMK01000699">
    <property type="protein sequence ID" value="KAG2915569.1"/>
    <property type="molecule type" value="Genomic_DNA"/>
</dbReference>
<dbReference type="EMBL" id="RCMV01001119">
    <property type="protein sequence ID" value="KAG3210266.1"/>
    <property type="molecule type" value="Genomic_DNA"/>
</dbReference>
<dbReference type="Proteomes" id="UP000760860">
    <property type="component" value="Unassembled WGS sequence"/>
</dbReference>
<evidence type="ECO:0000313" key="4">
    <source>
        <dbReference type="EMBL" id="KAG2967868.1"/>
    </source>
</evidence>
<evidence type="ECO:0000313" key="2">
    <source>
        <dbReference type="EMBL" id="KAG2915569.1"/>
    </source>
</evidence>